<feature type="region of interest" description="Disordered" evidence="2">
    <location>
        <begin position="394"/>
        <end position="447"/>
    </location>
</feature>
<dbReference type="Proteomes" id="UP001150907">
    <property type="component" value="Unassembled WGS sequence"/>
</dbReference>
<feature type="non-terminal residue" evidence="3">
    <location>
        <position position="584"/>
    </location>
</feature>
<protein>
    <recommendedName>
        <fullName evidence="5">Protein kinase domain-containing protein</fullName>
    </recommendedName>
</protein>
<organism evidence="3 4">
    <name type="scientific">Coemansia thaxteri</name>
    <dbReference type="NCBI Taxonomy" id="2663907"/>
    <lineage>
        <taxon>Eukaryota</taxon>
        <taxon>Fungi</taxon>
        <taxon>Fungi incertae sedis</taxon>
        <taxon>Zoopagomycota</taxon>
        <taxon>Kickxellomycotina</taxon>
        <taxon>Kickxellomycetes</taxon>
        <taxon>Kickxellales</taxon>
        <taxon>Kickxellaceae</taxon>
        <taxon>Coemansia</taxon>
    </lineage>
</organism>
<dbReference type="InterPro" id="IPR052396">
    <property type="entry name" value="Meiotic_Drive_Suppr_Kinase"/>
</dbReference>
<feature type="non-terminal residue" evidence="3">
    <location>
        <position position="1"/>
    </location>
</feature>
<keyword evidence="1" id="KW-0175">Coiled coil</keyword>
<dbReference type="OrthoDB" id="10020333at2759"/>
<sequence>VDEAKEHIRVLNEGADESSRDLNARAASIYLKIDELLVQQETLSLQLAGVVTEVDEARLERRLSFLQERLSFLQGQLTTVQRERDALEAKLSEAAKSLQQIIDAFNVANQNYNTWLVAQRDSDTLRPLGNGLFAPFLLPAGLEFAANSNKNNKARRTNMVNFAAGLEEDITRFQKHLSSSAPALMAMQFGTLLPLTTSSETDFTRYFRDWFGPRLEAILKAVLGVHAVVLELGAEHDGADLFLSLYGSEVHGPRVRMPLEAKTAFGAASARGYAQADSDLDKRNFGEVDYATINVAGGRYSARNIVNGVHQVCMYIGQQQAAGNYGALFSSECLFLVRRTAPGAVDVSVPIPLNSREPHPVAAIAWWAAEVYRYPKPLVHQLLREPQGVEPLAQHSAHEVGSGITSPVTRSTARRSQDAWPPHTSSPGGGIGGNMSTQPDRNPRARSMPKDETAVLMQPSHLPSPDSLCNTNLQLDGGMGFDEFFNFGGMVLEPLATYRSGVVYRCRLDGQDAVVKTALSEKRDLVAELSVELRAYHRLKDLQGVCIPRIFRHGWSWVGGSEVSFIAMQYLHDPSLCCSRMTEQ</sequence>
<dbReference type="InterPro" id="IPR011009">
    <property type="entry name" value="Kinase-like_dom_sf"/>
</dbReference>
<reference evidence="3" key="1">
    <citation type="submission" date="2022-07" db="EMBL/GenBank/DDBJ databases">
        <title>Phylogenomic reconstructions and comparative analyses of Kickxellomycotina fungi.</title>
        <authorList>
            <person name="Reynolds N.K."/>
            <person name="Stajich J.E."/>
            <person name="Barry K."/>
            <person name="Grigoriev I.V."/>
            <person name="Crous P."/>
            <person name="Smith M.E."/>
        </authorList>
    </citation>
    <scope>NUCLEOTIDE SEQUENCE</scope>
    <source>
        <strain evidence="3">IMI 214461</strain>
    </source>
</reference>
<dbReference type="SUPFAM" id="SSF56112">
    <property type="entry name" value="Protein kinase-like (PK-like)"/>
    <property type="match status" value="1"/>
</dbReference>
<evidence type="ECO:0000313" key="3">
    <source>
        <dbReference type="EMBL" id="KAJ1998138.1"/>
    </source>
</evidence>
<accession>A0A9W8BE02</accession>
<name>A0A9W8BE02_9FUNG</name>
<evidence type="ECO:0000256" key="2">
    <source>
        <dbReference type="SAM" id="MobiDB-lite"/>
    </source>
</evidence>
<dbReference type="PANTHER" id="PTHR37171:SF1">
    <property type="entry name" value="SERINE_THREONINE-PROTEIN KINASE YRZF-RELATED"/>
    <property type="match status" value="1"/>
</dbReference>
<evidence type="ECO:0008006" key="5">
    <source>
        <dbReference type="Google" id="ProtNLM"/>
    </source>
</evidence>
<keyword evidence="4" id="KW-1185">Reference proteome</keyword>
<feature type="coiled-coil region" evidence="1">
    <location>
        <begin position="56"/>
        <end position="104"/>
    </location>
</feature>
<evidence type="ECO:0000256" key="1">
    <source>
        <dbReference type="SAM" id="Coils"/>
    </source>
</evidence>
<evidence type="ECO:0000313" key="4">
    <source>
        <dbReference type="Proteomes" id="UP001150907"/>
    </source>
</evidence>
<dbReference type="EMBL" id="JANBQF010001064">
    <property type="protein sequence ID" value="KAJ1998138.1"/>
    <property type="molecule type" value="Genomic_DNA"/>
</dbReference>
<dbReference type="PANTHER" id="PTHR37171">
    <property type="entry name" value="SERINE/THREONINE-PROTEIN KINASE YRZF-RELATED"/>
    <property type="match status" value="1"/>
</dbReference>
<comment type="caution">
    <text evidence="3">The sequence shown here is derived from an EMBL/GenBank/DDBJ whole genome shotgun (WGS) entry which is preliminary data.</text>
</comment>
<dbReference type="AlphaFoldDB" id="A0A9W8BE02"/>
<gene>
    <name evidence="3" type="ORF">H4R26_005571</name>
</gene>
<proteinExistence type="predicted"/>